<evidence type="ECO:0000256" key="3">
    <source>
        <dbReference type="ARBA" id="ARBA00022448"/>
    </source>
</evidence>
<evidence type="ECO:0000256" key="4">
    <source>
        <dbReference type="ARBA" id="ARBA00022475"/>
    </source>
</evidence>
<dbReference type="Proteomes" id="UP000760668">
    <property type="component" value="Unassembled WGS sequence"/>
</dbReference>
<reference evidence="11" key="1">
    <citation type="journal article" date="2021" name="PeerJ">
        <title>Extensive microbial diversity within the chicken gut microbiome revealed by metagenomics and culture.</title>
        <authorList>
            <person name="Gilroy R."/>
            <person name="Ravi A."/>
            <person name="Getino M."/>
            <person name="Pursley I."/>
            <person name="Horton D.L."/>
            <person name="Alikhan N.F."/>
            <person name="Baker D."/>
            <person name="Gharbi K."/>
            <person name="Hall N."/>
            <person name="Watson M."/>
            <person name="Adriaenssens E.M."/>
            <person name="Foster-Nyarko E."/>
            <person name="Jarju S."/>
            <person name="Secka A."/>
            <person name="Antonio M."/>
            <person name="Oren A."/>
            <person name="Chaudhuri R.R."/>
            <person name="La Ragione R."/>
            <person name="Hildebrand F."/>
            <person name="Pallen M.J."/>
        </authorList>
    </citation>
    <scope>NUCLEOTIDE SEQUENCE</scope>
    <source>
        <strain evidence="11">CHK179-5677</strain>
    </source>
</reference>
<organism evidence="11 12">
    <name type="scientific">Pseudoflavonifractor capillosus</name>
    <dbReference type="NCBI Taxonomy" id="106588"/>
    <lineage>
        <taxon>Bacteria</taxon>
        <taxon>Bacillati</taxon>
        <taxon>Bacillota</taxon>
        <taxon>Clostridia</taxon>
        <taxon>Eubacteriales</taxon>
        <taxon>Oscillospiraceae</taxon>
        <taxon>Pseudoflavonifractor</taxon>
    </lineage>
</organism>
<keyword evidence="8 10" id="KW-0811">Translocation</keyword>
<reference evidence="11" key="2">
    <citation type="submission" date="2021-09" db="EMBL/GenBank/DDBJ databases">
        <authorList>
            <person name="Gilroy R."/>
        </authorList>
    </citation>
    <scope>NUCLEOTIDE SEQUENCE</scope>
    <source>
        <strain evidence="11">CHK179-5677</strain>
    </source>
</reference>
<keyword evidence="3 10" id="KW-0813">Transport</keyword>
<evidence type="ECO:0000313" key="12">
    <source>
        <dbReference type="Proteomes" id="UP000760668"/>
    </source>
</evidence>
<dbReference type="GO" id="GO:0015450">
    <property type="term" value="F:protein-transporting ATPase activity"/>
    <property type="evidence" value="ECO:0007669"/>
    <property type="project" value="UniProtKB-UniRule"/>
</dbReference>
<comment type="caution">
    <text evidence="10">Lacks conserved residue(s) required for the propagation of feature annotation.</text>
</comment>
<feature type="transmembrane region" description="Helical" evidence="10">
    <location>
        <begin position="63"/>
        <end position="81"/>
    </location>
</feature>
<evidence type="ECO:0000256" key="6">
    <source>
        <dbReference type="ARBA" id="ARBA00022927"/>
    </source>
</evidence>
<dbReference type="GO" id="GO:0009306">
    <property type="term" value="P:protein secretion"/>
    <property type="evidence" value="ECO:0007669"/>
    <property type="project" value="UniProtKB-UniRule"/>
</dbReference>
<sequence>MKAMSIPKIVVTVIQLLSGLFLIAVVLLQSGKSAGLSGAIAGGMDTFMAKNKAKTWDAKLAKWTKWVAILFMVLTLVLSLMK</sequence>
<comment type="subcellular location">
    <subcellularLocation>
        <location evidence="1 10">Cell membrane</location>
        <topology evidence="1 10">Multi-pass membrane protein</topology>
    </subcellularLocation>
</comment>
<dbReference type="GO" id="GO:0065002">
    <property type="term" value="P:intracellular protein transmembrane transport"/>
    <property type="evidence" value="ECO:0007669"/>
    <property type="project" value="TreeGrafter"/>
</dbReference>
<evidence type="ECO:0000256" key="7">
    <source>
        <dbReference type="ARBA" id="ARBA00022989"/>
    </source>
</evidence>
<gene>
    <name evidence="11" type="primary">secG</name>
    <name evidence="11" type="ORF">K8V01_04370</name>
</gene>
<evidence type="ECO:0000256" key="1">
    <source>
        <dbReference type="ARBA" id="ARBA00004651"/>
    </source>
</evidence>
<evidence type="ECO:0000313" key="11">
    <source>
        <dbReference type="EMBL" id="HJG86245.1"/>
    </source>
</evidence>
<evidence type="ECO:0000256" key="8">
    <source>
        <dbReference type="ARBA" id="ARBA00023010"/>
    </source>
</evidence>
<keyword evidence="9 10" id="KW-0472">Membrane</keyword>
<comment type="similarity">
    <text evidence="2 10">Belongs to the SecG family.</text>
</comment>
<dbReference type="GO" id="GO:0043952">
    <property type="term" value="P:protein transport by the Sec complex"/>
    <property type="evidence" value="ECO:0007669"/>
    <property type="project" value="TreeGrafter"/>
</dbReference>
<keyword evidence="4 10" id="KW-1003">Cell membrane</keyword>
<proteinExistence type="inferred from homology"/>
<keyword evidence="5 10" id="KW-0812">Transmembrane</keyword>
<dbReference type="InterPro" id="IPR004692">
    <property type="entry name" value="SecG"/>
</dbReference>
<evidence type="ECO:0000256" key="10">
    <source>
        <dbReference type="RuleBase" id="RU365087"/>
    </source>
</evidence>
<keyword evidence="6 10" id="KW-0653">Protein transport</keyword>
<comment type="caution">
    <text evidence="11">The sequence shown here is derived from an EMBL/GenBank/DDBJ whole genome shotgun (WGS) entry which is preliminary data.</text>
</comment>
<dbReference type="EMBL" id="DYUC01000038">
    <property type="protein sequence ID" value="HJG86245.1"/>
    <property type="molecule type" value="Genomic_DNA"/>
</dbReference>
<dbReference type="AlphaFoldDB" id="A0A921ML93"/>
<protein>
    <recommendedName>
        <fullName evidence="10">Protein-export membrane protein SecG</fullName>
    </recommendedName>
</protein>
<comment type="function">
    <text evidence="10">Involved in protein export. Participates in an early event of protein translocation.</text>
</comment>
<dbReference type="PRINTS" id="PR01651">
    <property type="entry name" value="SECGEXPORT"/>
</dbReference>
<dbReference type="NCBIfam" id="TIGR00810">
    <property type="entry name" value="secG"/>
    <property type="match status" value="1"/>
</dbReference>
<evidence type="ECO:0000256" key="2">
    <source>
        <dbReference type="ARBA" id="ARBA00008445"/>
    </source>
</evidence>
<dbReference type="RefSeq" id="WP_294535756.1">
    <property type="nucleotide sequence ID" value="NZ_DYUC01000038.1"/>
</dbReference>
<dbReference type="Pfam" id="PF03840">
    <property type="entry name" value="SecG"/>
    <property type="match status" value="1"/>
</dbReference>
<dbReference type="PANTHER" id="PTHR34182:SF1">
    <property type="entry name" value="PROTEIN-EXPORT MEMBRANE PROTEIN SECG"/>
    <property type="match status" value="1"/>
</dbReference>
<evidence type="ECO:0000256" key="9">
    <source>
        <dbReference type="ARBA" id="ARBA00023136"/>
    </source>
</evidence>
<evidence type="ECO:0000256" key="5">
    <source>
        <dbReference type="ARBA" id="ARBA00022692"/>
    </source>
</evidence>
<accession>A0A921ML93</accession>
<dbReference type="PANTHER" id="PTHR34182">
    <property type="entry name" value="PROTEIN-EXPORT MEMBRANE PROTEIN SECG"/>
    <property type="match status" value="1"/>
</dbReference>
<keyword evidence="7 10" id="KW-1133">Transmembrane helix</keyword>
<dbReference type="GO" id="GO:0005886">
    <property type="term" value="C:plasma membrane"/>
    <property type="evidence" value="ECO:0007669"/>
    <property type="project" value="UniProtKB-SubCell"/>
</dbReference>
<name>A0A921ML93_9FIRM</name>